<name>A0ABV7GV77_9RHOB</name>
<evidence type="ECO:0000313" key="1">
    <source>
        <dbReference type="EMBL" id="MFC3143915.1"/>
    </source>
</evidence>
<comment type="caution">
    <text evidence="1">The sequence shown here is derived from an EMBL/GenBank/DDBJ whole genome shotgun (WGS) entry which is preliminary data.</text>
</comment>
<keyword evidence="2" id="KW-1185">Reference proteome</keyword>
<sequence length="216" mass="21996">MSDFRKLSTTLSYARLGLVSLTAAIAPITGAAQELCGADLFEGEPDADSLMAKTLEFLDLLEASGVVAFTGVEGKMSVTAAREALLDGVASATLLTCVVNADSIEFNDGSENLVIACGGLGTPTVVAAPAPAAEDVAEDAPAEEETLVDLVDDTADEQVDQADDELAADTGDAGGEDTEAEPVTEVTAATEAGLPTGQLFCTTEIATIEQYLSSEA</sequence>
<dbReference type="Proteomes" id="UP001595632">
    <property type="component" value="Unassembled WGS sequence"/>
</dbReference>
<reference evidence="2" key="1">
    <citation type="journal article" date="2019" name="Int. J. Syst. Evol. Microbiol.">
        <title>The Global Catalogue of Microorganisms (GCM) 10K type strain sequencing project: providing services to taxonomists for standard genome sequencing and annotation.</title>
        <authorList>
            <consortium name="The Broad Institute Genomics Platform"/>
            <consortium name="The Broad Institute Genome Sequencing Center for Infectious Disease"/>
            <person name="Wu L."/>
            <person name="Ma J."/>
        </authorList>
    </citation>
    <scope>NUCLEOTIDE SEQUENCE [LARGE SCALE GENOMIC DNA]</scope>
    <source>
        <strain evidence="2">KCTC 52366</strain>
    </source>
</reference>
<organism evidence="1 2">
    <name type="scientific">Psychromarinibacter halotolerans</name>
    <dbReference type="NCBI Taxonomy" id="1775175"/>
    <lineage>
        <taxon>Bacteria</taxon>
        <taxon>Pseudomonadati</taxon>
        <taxon>Pseudomonadota</taxon>
        <taxon>Alphaproteobacteria</taxon>
        <taxon>Rhodobacterales</taxon>
        <taxon>Paracoccaceae</taxon>
        <taxon>Psychromarinibacter</taxon>
    </lineage>
</organism>
<accession>A0ABV7GV77</accession>
<evidence type="ECO:0000313" key="2">
    <source>
        <dbReference type="Proteomes" id="UP001595632"/>
    </source>
</evidence>
<dbReference type="EMBL" id="JBHRTB010000010">
    <property type="protein sequence ID" value="MFC3143915.1"/>
    <property type="molecule type" value="Genomic_DNA"/>
</dbReference>
<proteinExistence type="predicted"/>
<gene>
    <name evidence="1" type="ORF">ACFOGP_14430</name>
</gene>
<dbReference type="RefSeq" id="WP_275631185.1">
    <property type="nucleotide sequence ID" value="NZ_JARGYD010000001.1"/>
</dbReference>
<protein>
    <submittedName>
        <fullName evidence="1">Uncharacterized protein</fullName>
    </submittedName>
</protein>